<dbReference type="SUPFAM" id="SSF53756">
    <property type="entry name" value="UDP-Glycosyltransferase/glycogen phosphorylase"/>
    <property type="match status" value="2"/>
</dbReference>
<keyword evidence="3 10" id="KW-0328">Glycosyltransferase</keyword>
<dbReference type="Gene3D" id="3.40.50.11660">
    <property type="entry name" value="Glycosyl transferase family 10, C-terminal domain"/>
    <property type="match status" value="1"/>
</dbReference>
<dbReference type="PANTHER" id="PTHR11214">
    <property type="entry name" value="BETA-1,3-N-ACETYLGLUCOSAMINYLTRANSFERASE"/>
    <property type="match status" value="1"/>
</dbReference>
<feature type="domain" description="Glycosyl transferase family 1" evidence="11">
    <location>
        <begin position="642"/>
        <end position="792"/>
    </location>
</feature>
<keyword evidence="6" id="KW-0735">Signal-anchor</keyword>
<dbReference type="InterPro" id="IPR038577">
    <property type="entry name" value="GT10-like_C_sf"/>
</dbReference>
<keyword evidence="9" id="KW-0472">Membrane</keyword>
<dbReference type="EMBL" id="BRYB01003604">
    <property type="protein sequence ID" value="GMI39419.1"/>
    <property type="molecule type" value="Genomic_DNA"/>
</dbReference>
<evidence type="ECO:0000256" key="6">
    <source>
        <dbReference type="ARBA" id="ARBA00022968"/>
    </source>
</evidence>
<sequence>MSADAPDLQICVTLTSPPPTPYSRTVCDSLSSTGIKFTEVPPGPHDLSLHLLHQPTQTRLSPTTFPFSTTLAPPTPPVISDPASLSFLSSQQSLLEWYSSLPPSLHASDISPPPAPASCRSSSDQTFLMIGIKTSVDSFEYRQAIRETWLSQADPSTTCVLFCVGAPNSTLPSAPLLSAALRLEQSTYSDLLLYPDLPVTDSYYTLVEKSTSFMRYAHRNFQFRYLLMLDDDVYLRPAQLIEGLRDSASATKFYAGQVWATQYSRDILPNRDPTHRNHIPISQFPFPSLPPFAIGSHYILSHDLVSFLATNTPSPLSPLGTLEDVTVGFWLLSLGVSPDHVPWFSNARNEPCESSLVSFADLRPHGLRRVHSNLLAGKDMCDMFSKDWVRNGASLSGFTKEYYEKNGQTKPSAASPQPRSPTGEAVPTLISPTRGAVHWSLDSIDIEFLVPPSLNPLQSQIYAKLSRHLPPSNFRVEWLGFTSSSTTTPNTLTDQLAASLTPIYAAHLNHLDLPSLLATLRSCSSIDLFNSNLPLLTRRLLQPVTDRLSRADVAMIANSHDDVRMFILLELFRLFSRPHAKSVMDLPNLSIDADLTPELVQAFVAPSSYVAHHPLVQSRLQGRPIEIVYPSALPQPSHVVSKADGKVTIGYLGRLASERSPGLFIHAAKRVLDELPPAPSLPQFHIAGDGALREGLVQLAADLNISSHVTFLGKLPPTEVPAFLSTLSLLVNTRMTETFGIANTEANLAGVPVVCFDVAGNTESLPAGGGVRAPELSLESLTEAILLALSDQAPTCSPPPPAFGLGSFINGYSSFLSSLFPSPLPPLPPPPSTPPINNHVKMGKLRVGYSIGSAHLRSAFLTIFPEMFPYYDVVVEREPTKDPEEVAIFVASVLDGGCGASWEDKCKEKFRSYKRRYGNSRMVLLSGEAWNVRDAAIVGADVVWGAHKTREHFPDTIPLVYWPNAATSFSERALATYRDLEVGQKGGSARKFAAYMYSRCDRPEREEFFKILNEKAKAAGQQVDALGACGGVGGQERPEKREGRYAPNWHDEAVSIYRQYAFVVAFENVKEDGYVTEKIVNAFLGGAVPIYYGDPTAGEVFAEGSFVDCSDGDFEKCTDEVLELWTGGGWKEVAKRGGARPGMLEQEFGWQDGLGRALEEMRAAFAI</sequence>
<keyword evidence="5 10" id="KW-0812">Transmembrane</keyword>
<dbReference type="CDD" id="cd03801">
    <property type="entry name" value="GT4_PimA-like"/>
    <property type="match status" value="1"/>
</dbReference>
<feature type="domain" description="Fucosyltransferase C-terminal" evidence="12">
    <location>
        <begin position="990"/>
        <end position="1111"/>
    </location>
</feature>
<keyword evidence="8 10" id="KW-0333">Golgi apparatus</keyword>
<dbReference type="Pfam" id="PF00534">
    <property type="entry name" value="Glycos_transf_1"/>
    <property type="match status" value="1"/>
</dbReference>
<organism evidence="13 14">
    <name type="scientific">Tetraparma gracilis</name>
    <dbReference type="NCBI Taxonomy" id="2962635"/>
    <lineage>
        <taxon>Eukaryota</taxon>
        <taxon>Sar</taxon>
        <taxon>Stramenopiles</taxon>
        <taxon>Ochrophyta</taxon>
        <taxon>Bolidophyceae</taxon>
        <taxon>Parmales</taxon>
        <taxon>Triparmaceae</taxon>
        <taxon>Tetraparma</taxon>
    </lineage>
</organism>
<evidence type="ECO:0000256" key="4">
    <source>
        <dbReference type="ARBA" id="ARBA00022679"/>
    </source>
</evidence>
<dbReference type="Gene3D" id="3.90.550.50">
    <property type="match status" value="1"/>
</dbReference>
<keyword evidence="14" id="KW-1185">Reference proteome</keyword>
<gene>
    <name evidence="13" type="ORF">TeGR_g11915</name>
</gene>
<protein>
    <recommendedName>
        <fullName evidence="10">Fucosyltransferase</fullName>
        <ecNumber evidence="10">2.4.1.-</ecNumber>
    </recommendedName>
</protein>
<comment type="caution">
    <text evidence="13">The sequence shown here is derived from an EMBL/GenBank/DDBJ whole genome shotgun (WGS) entry which is preliminary data.</text>
</comment>
<evidence type="ECO:0000256" key="9">
    <source>
        <dbReference type="ARBA" id="ARBA00023136"/>
    </source>
</evidence>
<accession>A0ABQ6N3H0</accession>
<evidence type="ECO:0000256" key="3">
    <source>
        <dbReference type="ARBA" id="ARBA00022676"/>
    </source>
</evidence>
<dbReference type="PANTHER" id="PTHR11214:SF3">
    <property type="entry name" value="BETA-1,3-GALACTOSYLTRANSFERASE 6"/>
    <property type="match status" value="1"/>
</dbReference>
<evidence type="ECO:0000256" key="5">
    <source>
        <dbReference type="ARBA" id="ARBA00022692"/>
    </source>
</evidence>
<dbReference type="Pfam" id="PF00852">
    <property type="entry name" value="Glyco_transf_10"/>
    <property type="match status" value="1"/>
</dbReference>
<evidence type="ECO:0000256" key="7">
    <source>
        <dbReference type="ARBA" id="ARBA00022989"/>
    </source>
</evidence>
<reference evidence="13 14" key="1">
    <citation type="journal article" date="2023" name="Commun. Biol.">
        <title>Genome analysis of Parmales, the sister group of diatoms, reveals the evolutionary specialization of diatoms from phago-mixotrophs to photoautotrophs.</title>
        <authorList>
            <person name="Ban H."/>
            <person name="Sato S."/>
            <person name="Yoshikawa S."/>
            <person name="Yamada K."/>
            <person name="Nakamura Y."/>
            <person name="Ichinomiya M."/>
            <person name="Sato N."/>
            <person name="Blanc-Mathieu R."/>
            <person name="Endo H."/>
            <person name="Kuwata A."/>
            <person name="Ogata H."/>
        </authorList>
    </citation>
    <scope>NUCLEOTIDE SEQUENCE [LARGE SCALE GENOMIC DNA]</scope>
</reference>
<proteinExistence type="inferred from homology"/>
<evidence type="ECO:0000256" key="8">
    <source>
        <dbReference type="ARBA" id="ARBA00023034"/>
    </source>
</evidence>
<comment type="similarity">
    <text evidence="2">Belongs to the glycosyltransferase 31 family.</text>
</comment>
<name>A0ABQ6N3H0_9STRA</name>
<keyword evidence="4 10" id="KW-0808">Transferase</keyword>
<evidence type="ECO:0000256" key="1">
    <source>
        <dbReference type="ARBA" id="ARBA00004323"/>
    </source>
</evidence>
<comment type="similarity">
    <text evidence="10">Belongs to the glycosyltransferase 10 family.</text>
</comment>
<evidence type="ECO:0000313" key="13">
    <source>
        <dbReference type="EMBL" id="GMI39419.1"/>
    </source>
</evidence>
<dbReference type="InterPro" id="IPR002659">
    <property type="entry name" value="Glyco_trans_31"/>
</dbReference>
<evidence type="ECO:0000259" key="12">
    <source>
        <dbReference type="Pfam" id="PF00852"/>
    </source>
</evidence>
<evidence type="ECO:0000259" key="11">
    <source>
        <dbReference type="Pfam" id="PF00534"/>
    </source>
</evidence>
<evidence type="ECO:0000256" key="2">
    <source>
        <dbReference type="ARBA" id="ARBA00008661"/>
    </source>
</evidence>
<evidence type="ECO:0000256" key="10">
    <source>
        <dbReference type="RuleBase" id="RU003832"/>
    </source>
</evidence>
<evidence type="ECO:0000313" key="14">
    <source>
        <dbReference type="Proteomes" id="UP001165060"/>
    </source>
</evidence>
<comment type="subcellular location">
    <subcellularLocation>
        <location evidence="1">Golgi apparatus membrane</location>
        <topology evidence="1">Single-pass type II membrane protein</topology>
    </subcellularLocation>
    <subcellularLocation>
        <location evidence="10">Golgi apparatus</location>
        <location evidence="10">Golgi stack membrane</location>
        <topology evidence="10">Single-pass type II membrane protein</topology>
    </subcellularLocation>
</comment>
<keyword evidence="7" id="KW-1133">Transmembrane helix</keyword>
<dbReference type="InterPro" id="IPR001296">
    <property type="entry name" value="Glyco_trans_1"/>
</dbReference>
<dbReference type="Gene3D" id="3.40.50.2000">
    <property type="entry name" value="Glycogen Phosphorylase B"/>
    <property type="match status" value="1"/>
</dbReference>
<dbReference type="InterPro" id="IPR055270">
    <property type="entry name" value="Glyco_tran_10_C"/>
</dbReference>
<dbReference type="Pfam" id="PF01762">
    <property type="entry name" value="Galactosyl_T"/>
    <property type="match status" value="1"/>
</dbReference>
<dbReference type="EC" id="2.4.1.-" evidence="10"/>
<dbReference type="Proteomes" id="UP001165060">
    <property type="component" value="Unassembled WGS sequence"/>
</dbReference>